<proteinExistence type="predicted"/>
<keyword evidence="2" id="KW-1185">Reference proteome</keyword>
<dbReference type="KEGG" id="eus:EUTSA_v10009253mg"/>
<dbReference type="EMBL" id="KI517683">
    <property type="protein sequence ID" value="ESQ34862.1"/>
    <property type="molecule type" value="Genomic_DNA"/>
</dbReference>
<dbReference type="Proteomes" id="UP000030689">
    <property type="component" value="Unassembled WGS sequence"/>
</dbReference>
<dbReference type="Gramene" id="ESQ34862">
    <property type="protein sequence ID" value="ESQ34862"/>
    <property type="gene ID" value="EUTSA_v10009253mg"/>
</dbReference>
<evidence type="ECO:0000313" key="2">
    <source>
        <dbReference type="Proteomes" id="UP000030689"/>
    </source>
</evidence>
<organism evidence="1 2">
    <name type="scientific">Eutrema salsugineum</name>
    <name type="common">Saltwater cress</name>
    <name type="synonym">Sisymbrium salsugineum</name>
    <dbReference type="NCBI Taxonomy" id="72664"/>
    <lineage>
        <taxon>Eukaryota</taxon>
        <taxon>Viridiplantae</taxon>
        <taxon>Streptophyta</taxon>
        <taxon>Embryophyta</taxon>
        <taxon>Tracheophyta</taxon>
        <taxon>Spermatophyta</taxon>
        <taxon>Magnoliopsida</taxon>
        <taxon>eudicotyledons</taxon>
        <taxon>Gunneridae</taxon>
        <taxon>Pentapetalae</taxon>
        <taxon>rosids</taxon>
        <taxon>malvids</taxon>
        <taxon>Brassicales</taxon>
        <taxon>Brassicaceae</taxon>
        <taxon>Eutremeae</taxon>
        <taxon>Eutrema</taxon>
    </lineage>
</organism>
<protein>
    <submittedName>
        <fullName evidence="1">Uncharacterized protein</fullName>
    </submittedName>
</protein>
<sequence>MARGLVIILYLPGSPSLRAVCLCLSRFFFFFYCSFICFLHTTKRITNPILRHHLCPSNMHLAYEPISANQEENH</sequence>
<dbReference type="AlphaFoldDB" id="V4KXU2"/>
<name>V4KXU2_EUTSA</name>
<gene>
    <name evidence="1" type="ORF">EUTSA_v10009253mg</name>
</gene>
<accession>V4KXU2</accession>
<reference evidence="1 2" key="1">
    <citation type="journal article" date="2013" name="Front. Plant Sci.">
        <title>The Reference Genome of the Halophytic Plant Eutrema salsugineum.</title>
        <authorList>
            <person name="Yang R."/>
            <person name="Jarvis D.E."/>
            <person name="Chen H."/>
            <person name="Beilstein M.A."/>
            <person name="Grimwood J."/>
            <person name="Jenkins J."/>
            <person name="Shu S."/>
            <person name="Prochnik S."/>
            <person name="Xin M."/>
            <person name="Ma C."/>
            <person name="Schmutz J."/>
            <person name="Wing R.A."/>
            <person name="Mitchell-Olds T."/>
            <person name="Schumaker K.S."/>
            <person name="Wang X."/>
        </authorList>
    </citation>
    <scope>NUCLEOTIDE SEQUENCE [LARGE SCALE GENOMIC DNA]</scope>
</reference>
<evidence type="ECO:0000313" key="1">
    <source>
        <dbReference type="EMBL" id="ESQ34862.1"/>
    </source>
</evidence>